<feature type="transmembrane region" description="Helical" evidence="1">
    <location>
        <begin position="6"/>
        <end position="23"/>
    </location>
</feature>
<dbReference type="AlphaFoldDB" id="A0A0A1W9Z8"/>
<evidence type="ECO:0000256" key="1">
    <source>
        <dbReference type="SAM" id="Phobius"/>
    </source>
</evidence>
<dbReference type="OrthoDB" id="7584228at2"/>
<evidence type="ECO:0000313" key="2">
    <source>
        <dbReference type="EMBL" id="GAM02062.1"/>
    </source>
</evidence>
<keyword evidence="1" id="KW-0472">Membrane</keyword>
<keyword evidence="1" id="KW-1133">Transmembrane helix</keyword>
<keyword evidence="3" id="KW-1185">Reference proteome</keyword>
<evidence type="ECO:0000313" key="3">
    <source>
        <dbReference type="Proteomes" id="UP000032305"/>
    </source>
</evidence>
<dbReference type="eggNOG" id="ENOG50302A4">
    <property type="taxonomic scope" value="Bacteria"/>
</dbReference>
<dbReference type="RefSeq" id="WP_042489734.1">
    <property type="nucleotide sequence ID" value="NZ_BBPI01000072.1"/>
</dbReference>
<feature type="transmembrane region" description="Helical" evidence="1">
    <location>
        <begin position="35"/>
        <end position="58"/>
    </location>
</feature>
<proteinExistence type="predicted"/>
<reference evidence="2 3" key="1">
    <citation type="submission" date="2014-11" db="EMBL/GenBank/DDBJ databases">
        <title>Whole genome shotgun sequence of Sphingomonas parapaucimobilis NBRC 15100.</title>
        <authorList>
            <person name="Katano-Makiyama Y."/>
            <person name="Hosoyama A."/>
            <person name="Hashimoto M."/>
            <person name="Hosoyama Y."/>
            <person name="Noguchi M."/>
            <person name="Numata M."/>
            <person name="Tsuchikane K."/>
            <person name="Hirakata S."/>
            <person name="Uohara A."/>
            <person name="Shimodaira J."/>
            <person name="Ohji S."/>
            <person name="Ichikawa N."/>
            <person name="Kimura A."/>
            <person name="Yamazoe A."/>
            <person name="Fujita N."/>
        </authorList>
    </citation>
    <scope>NUCLEOTIDE SEQUENCE [LARGE SCALE GENOMIC DNA]</scope>
    <source>
        <strain evidence="2 3">NBRC 15100</strain>
    </source>
</reference>
<sequence>MTGATIMYGVAALLTGIGATLLLQLRTPRSEQGRYARLIAGTMFAMGGIILAGFATALRSWASSG</sequence>
<organism evidence="2 3">
    <name type="scientific">Sphingomonas parapaucimobilis NBRC 15100</name>
    <dbReference type="NCBI Taxonomy" id="1219049"/>
    <lineage>
        <taxon>Bacteria</taxon>
        <taxon>Pseudomonadati</taxon>
        <taxon>Pseudomonadota</taxon>
        <taxon>Alphaproteobacteria</taxon>
        <taxon>Sphingomonadales</taxon>
        <taxon>Sphingomonadaceae</taxon>
        <taxon>Sphingomonas</taxon>
    </lineage>
</organism>
<dbReference type="Proteomes" id="UP000032305">
    <property type="component" value="Unassembled WGS sequence"/>
</dbReference>
<name>A0A0A1W9Z8_9SPHN</name>
<dbReference type="EMBL" id="BBPI01000072">
    <property type="protein sequence ID" value="GAM02062.1"/>
    <property type="molecule type" value="Genomic_DNA"/>
</dbReference>
<protein>
    <submittedName>
        <fullName evidence="2">Uncharacterized protein</fullName>
    </submittedName>
</protein>
<comment type="caution">
    <text evidence="2">The sequence shown here is derived from an EMBL/GenBank/DDBJ whole genome shotgun (WGS) entry which is preliminary data.</text>
</comment>
<gene>
    <name evidence="2" type="ORF">SP5_072_00440</name>
</gene>
<accession>A0A0A1W9Z8</accession>
<keyword evidence="1" id="KW-0812">Transmembrane</keyword>